<gene>
    <name evidence="2" type="primary">ATP8</name>
</gene>
<keyword evidence="1" id="KW-0812">Transmembrane</keyword>
<dbReference type="EMBL" id="DQ238599">
    <property type="protein sequence ID" value="ABC00935.1"/>
    <property type="molecule type" value="Genomic_DNA"/>
</dbReference>
<keyword evidence="2" id="KW-0496">Mitochondrion</keyword>
<keyword evidence="1" id="KW-1133">Transmembrane helix</keyword>
<dbReference type="CTD" id="4509"/>
<evidence type="ECO:0000256" key="1">
    <source>
        <dbReference type="SAM" id="Phobius"/>
    </source>
</evidence>
<evidence type="ECO:0000313" key="2">
    <source>
        <dbReference type="EMBL" id="ABC00935.1"/>
    </source>
</evidence>
<protein>
    <submittedName>
        <fullName evidence="2">ATP synthase F0 subunit 8</fullName>
    </submittedName>
</protein>
<accession>Q2I6Z4</accession>
<proteinExistence type="predicted"/>
<feature type="transmembrane region" description="Helical" evidence="1">
    <location>
        <begin position="9"/>
        <end position="30"/>
    </location>
</feature>
<organism evidence="2">
    <name type="scientific">Lottia digitalis</name>
    <name type="common">California fingered limpet</name>
    <dbReference type="NCBI Taxonomy" id="225159"/>
    <lineage>
        <taxon>Eukaryota</taxon>
        <taxon>Metazoa</taxon>
        <taxon>Spiralia</taxon>
        <taxon>Lophotrochozoa</taxon>
        <taxon>Mollusca</taxon>
        <taxon>Gastropoda</taxon>
        <taxon>Patellogastropoda</taxon>
        <taxon>Lottioidea</taxon>
        <taxon>Lottiidae</taxon>
        <taxon>Lottia</taxon>
    </lineage>
</organism>
<geneLocation type="mitochondrion" evidence="2"/>
<sequence length="60" mass="7258">MPQLAPMEWLFVYILVWSTIMSIFLEIYWLPTSQFFWESSNSSSKKGHYTYTWTSKVTLR</sequence>
<keyword evidence="1" id="KW-0472">Membrane</keyword>
<dbReference type="GeneID" id="3907696"/>
<reference evidence="2" key="1">
    <citation type="journal article" date="2006" name="Mol. Phylogenet. Evol.">
        <title>Rolling circle amplification of metazoan mitochondrial genomes.</title>
        <authorList>
            <person name="Simison W.B."/>
            <person name="Lindberg D.R."/>
            <person name="Boore J.L."/>
        </authorList>
    </citation>
    <scope>NUCLEOTIDE SEQUENCE</scope>
</reference>
<dbReference type="RefSeq" id="YP_492559.1">
    <property type="nucleotide sequence ID" value="NC_007782.1"/>
</dbReference>
<name>Q2I6Z4_9GAST</name>
<dbReference type="AlphaFoldDB" id="Q2I6Z4"/>